<feature type="compositionally biased region" description="Low complexity" evidence="1">
    <location>
        <begin position="421"/>
        <end position="446"/>
    </location>
</feature>
<gene>
    <name evidence="3" type="ORF">R1sor_022740</name>
</gene>
<feature type="compositionally biased region" description="Low complexity" evidence="1">
    <location>
        <begin position="391"/>
        <end position="409"/>
    </location>
</feature>
<evidence type="ECO:0000313" key="3">
    <source>
        <dbReference type="EMBL" id="KAL3679784.1"/>
    </source>
</evidence>
<feature type="compositionally biased region" description="Basic and acidic residues" evidence="1">
    <location>
        <begin position="146"/>
        <end position="157"/>
    </location>
</feature>
<reference evidence="3 4" key="1">
    <citation type="submission" date="2024-09" db="EMBL/GenBank/DDBJ databases">
        <title>Chromosome-scale assembly of Riccia sorocarpa.</title>
        <authorList>
            <person name="Paukszto L."/>
        </authorList>
    </citation>
    <scope>NUCLEOTIDE SEQUENCE [LARGE SCALE GENOMIC DNA]</scope>
    <source>
        <strain evidence="3">LP-2024</strain>
        <tissue evidence="3">Aerial parts of the thallus</tissue>
    </source>
</reference>
<dbReference type="Gene3D" id="3.40.50.1000">
    <property type="entry name" value="HAD superfamily/HAD-like"/>
    <property type="match status" value="1"/>
</dbReference>
<name>A0ABD3GMW7_9MARC</name>
<dbReference type="AlphaFoldDB" id="A0ABD3GMW7"/>
<dbReference type="EMBL" id="JBJQOH010000007">
    <property type="protein sequence ID" value="KAL3679784.1"/>
    <property type="molecule type" value="Genomic_DNA"/>
</dbReference>
<evidence type="ECO:0000313" key="4">
    <source>
        <dbReference type="Proteomes" id="UP001633002"/>
    </source>
</evidence>
<proteinExistence type="predicted"/>
<dbReference type="Proteomes" id="UP001633002">
    <property type="component" value="Unassembled WGS sequence"/>
</dbReference>
<feature type="region of interest" description="Disordered" evidence="1">
    <location>
        <begin position="390"/>
        <end position="446"/>
    </location>
</feature>
<keyword evidence="4" id="KW-1185">Reference proteome</keyword>
<comment type="caution">
    <text evidence="3">The sequence shown here is derived from an EMBL/GenBank/DDBJ whole genome shotgun (WGS) entry which is preliminary data.</text>
</comment>
<dbReference type="InterPro" id="IPR036412">
    <property type="entry name" value="HAD-like_sf"/>
</dbReference>
<feature type="region of interest" description="Disordered" evidence="1">
    <location>
        <begin position="1"/>
        <end position="34"/>
    </location>
</feature>
<accession>A0ABD3GMW7</accession>
<dbReference type="SUPFAM" id="SSF56784">
    <property type="entry name" value="HAD-like"/>
    <property type="match status" value="1"/>
</dbReference>
<evidence type="ECO:0000259" key="2">
    <source>
        <dbReference type="PROSITE" id="PS50969"/>
    </source>
</evidence>
<dbReference type="Pfam" id="PF03031">
    <property type="entry name" value="NIF"/>
    <property type="match status" value="1"/>
</dbReference>
<evidence type="ECO:0000256" key="1">
    <source>
        <dbReference type="SAM" id="MobiDB-lite"/>
    </source>
</evidence>
<organism evidence="3 4">
    <name type="scientific">Riccia sorocarpa</name>
    <dbReference type="NCBI Taxonomy" id="122646"/>
    <lineage>
        <taxon>Eukaryota</taxon>
        <taxon>Viridiplantae</taxon>
        <taxon>Streptophyta</taxon>
        <taxon>Embryophyta</taxon>
        <taxon>Marchantiophyta</taxon>
        <taxon>Marchantiopsida</taxon>
        <taxon>Marchantiidae</taxon>
        <taxon>Marchantiales</taxon>
        <taxon>Ricciaceae</taxon>
        <taxon>Riccia</taxon>
    </lineage>
</organism>
<feature type="compositionally biased region" description="Pro residues" evidence="1">
    <location>
        <begin position="16"/>
        <end position="30"/>
    </location>
</feature>
<sequence>MYKELLHLPEPTTEELPPPPSQSPPPPQSTPPFWLTGTNGELQVSVHDFKPTLVHPTDSRQKTLILDVDGILCRVRDRKAHYLEAGIRGWPIVGAGNIWICPRSGLSIFMNQVIQDFHLIIWTHRTEDVTQFILKTLQDEGFLPTEMRRDPIKDSASVRRRGPLSDPSSARRRGPLSDLSSARRRDPLSDPSSARRRSLMMDSASVGKRGPFIGPRFRTEAESIKETPPPRGGGVCSVWNQVHCEKAQLGEALAGSTTEIWMKDFRHLYNWNVCTRDVLLVDEFISANALNHPYSAVHPEVFQPSFLEPENDTFLVHNLLPFLHAWNASPDPTPAYVQSHYKTLTARDPIEGINFLLKEKALKLIPCLWRNVTVLEQKSLAEELVQEANRSRTSTARATSPSQNVSSNPSSPPDPPSPTIGTATTTSAGRGSQSAGRGSTARGRGANFIRRASSVGRGRGQPQLVEHLLSEAEVMHQHPLLLEVEGR</sequence>
<dbReference type="InterPro" id="IPR023214">
    <property type="entry name" value="HAD_sf"/>
</dbReference>
<dbReference type="InterPro" id="IPR004274">
    <property type="entry name" value="FCP1_dom"/>
</dbReference>
<feature type="domain" description="FCP1 homology" evidence="2">
    <location>
        <begin position="57"/>
        <end position="326"/>
    </location>
</feature>
<protein>
    <recommendedName>
        <fullName evidence="2">FCP1 homology domain-containing protein</fullName>
    </recommendedName>
</protein>
<feature type="region of interest" description="Disordered" evidence="1">
    <location>
        <begin position="145"/>
        <end position="214"/>
    </location>
</feature>
<dbReference type="PROSITE" id="PS50969">
    <property type="entry name" value="FCP1"/>
    <property type="match status" value="1"/>
</dbReference>